<dbReference type="EMBL" id="RCNU01000001">
    <property type="protein sequence ID" value="RWR00272.1"/>
    <property type="molecule type" value="Genomic_DNA"/>
</dbReference>
<comment type="caution">
    <text evidence="1">The sequence shown here is derived from an EMBL/GenBank/DDBJ whole genome shotgun (WGS) entry which is preliminary data.</text>
</comment>
<sequence length="72" mass="8132">MTLYREIDLLIISKILFSQPLFFKRISGYPFTRGLSPSDISQRGATARVFKTAVAGNGIYPSCFKTKNQELK</sequence>
<accession>A0A443I884</accession>
<dbReference type="GeneID" id="39598970"/>
<dbReference type="VEuPathDB" id="FungiDB:C8Q69DRAFT_454331"/>
<evidence type="ECO:0000313" key="2">
    <source>
        <dbReference type="Proteomes" id="UP000283841"/>
    </source>
</evidence>
<dbReference type="STRING" id="264951.A0A443I884"/>
<evidence type="ECO:0000313" key="1">
    <source>
        <dbReference type="EMBL" id="RWR00272.1"/>
    </source>
</evidence>
<dbReference type="RefSeq" id="XP_028489916.1">
    <property type="nucleotide sequence ID" value="XM_028629693.1"/>
</dbReference>
<protein>
    <submittedName>
        <fullName evidence="1">Uncharacterized protein</fullName>
    </submittedName>
</protein>
<gene>
    <name evidence="1" type="ORF">C8Q69DRAFT_454331</name>
</gene>
<name>A0A443I884_BYSSP</name>
<dbReference type="Proteomes" id="UP000283841">
    <property type="component" value="Unassembled WGS sequence"/>
</dbReference>
<keyword evidence="2" id="KW-1185">Reference proteome</keyword>
<reference evidence="1 2" key="1">
    <citation type="journal article" date="2018" name="Front. Microbiol.">
        <title>Genomic and genetic insights into a cosmopolitan fungus, Paecilomyces variotii (Eurotiales).</title>
        <authorList>
            <person name="Urquhart A.S."/>
            <person name="Mondo S.J."/>
            <person name="Makela M.R."/>
            <person name="Hane J.K."/>
            <person name="Wiebenga A."/>
            <person name="He G."/>
            <person name="Mihaltcheva S."/>
            <person name="Pangilinan J."/>
            <person name="Lipzen A."/>
            <person name="Barry K."/>
            <person name="de Vries R.P."/>
            <person name="Grigoriev I.V."/>
            <person name="Idnurm A."/>
        </authorList>
    </citation>
    <scope>NUCLEOTIDE SEQUENCE [LARGE SCALE GENOMIC DNA]</scope>
    <source>
        <strain evidence="1 2">CBS 101075</strain>
    </source>
</reference>
<proteinExistence type="predicted"/>
<dbReference type="AlphaFoldDB" id="A0A443I884"/>
<organism evidence="1 2">
    <name type="scientific">Byssochlamys spectabilis</name>
    <name type="common">Paecilomyces variotii</name>
    <dbReference type="NCBI Taxonomy" id="264951"/>
    <lineage>
        <taxon>Eukaryota</taxon>
        <taxon>Fungi</taxon>
        <taxon>Dikarya</taxon>
        <taxon>Ascomycota</taxon>
        <taxon>Pezizomycotina</taxon>
        <taxon>Eurotiomycetes</taxon>
        <taxon>Eurotiomycetidae</taxon>
        <taxon>Eurotiales</taxon>
        <taxon>Thermoascaceae</taxon>
        <taxon>Paecilomyces</taxon>
    </lineage>
</organism>